<gene>
    <name evidence="3" type="ORF">PLICRDRAFT_45646</name>
</gene>
<comment type="similarity">
    <text evidence="1">Belongs to the tpcK family.</text>
</comment>
<sequence length="125" mass="14270">MSVRTDRVRVVGLVKRKEGISKEEFNRYWVEHGKLFAGLAVVKRNLLKYEQCFVHSDTVRAFGLPAVDYDGIGIVEAESFAKIAEIISDEEFTRIIPQDEEKFLDRAATRPFPLNIATVLDKNVQ</sequence>
<dbReference type="Proteomes" id="UP000053263">
    <property type="component" value="Unassembled WGS sequence"/>
</dbReference>
<organism evidence="3 4">
    <name type="scientific">Plicaturopsis crispa FD-325 SS-3</name>
    <dbReference type="NCBI Taxonomy" id="944288"/>
    <lineage>
        <taxon>Eukaryota</taxon>
        <taxon>Fungi</taxon>
        <taxon>Dikarya</taxon>
        <taxon>Basidiomycota</taxon>
        <taxon>Agaricomycotina</taxon>
        <taxon>Agaricomycetes</taxon>
        <taxon>Agaricomycetidae</taxon>
        <taxon>Amylocorticiales</taxon>
        <taxon>Amylocorticiaceae</taxon>
        <taxon>Plicatura</taxon>
        <taxon>Plicaturopsis crispa</taxon>
    </lineage>
</organism>
<dbReference type="InterPro" id="IPR009799">
    <property type="entry name" value="EthD_dom"/>
</dbReference>
<dbReference type="EMBL" id="KN832569">
    <property type="protein sequence ID" value="KII84840.1"/>
    <property type="molecule type" value="Genomic_DNA"/>
</dbReference>
<name>A0A0C9SY71_PLICR</name>
<dbReference type="HOGENOM" id="CLU_115019_3_2_1"/>
<reference evidence="3 4" key="1">
    <citation type="submission" date="2014-06" db="EMBL/GenBank/DDBJ databases">
        <title>Evolutionary Origins and Diversification of the Mycorrhizal Mutualists.</title>
        <authorList>
            <consortium name="DOE Joint Genome Institute"/>
            <consortium name="Mycorrhizal Genomics Consortium"/>
            <person name="Kohler A."/>
            <person name="Kuo A."/>
            <person name="Nagy L.G."/>
            <person name="Floudas D."/>
            <person name="Copeland A."/>
            <person name="Barry K.W."/>
            <person name="Cichocki N."/>
            <person name="Veneault-Fourrey C."/>
            <person name="LaButti K."/>
            <person name="Lindquist E.A."/>
            <person name="Lipzen A."/>
            <person name="Lundell T."/>
            <person name="Morin E."/>
            <person name="Murat C."/>
            <person name="Riley R."/>
            <person name="Ohm R."/>
            <person name="Sun H."/>
            <person name="Tunlid A."/>
            <person name="Henrissat B."/>
            <person name="Grigoriev I.V."/>
            <person name="Hibbett D.S."/>
            <person name="Martin F."/>
        </authorList>
    </citation>
    <scope>NUCLEOTIDE SEQUENCE [LARGE SCALE GENOMIC DNA]</scope>
    <source>
        <strain evidence="3 4">FD-325 SS-3</strain>
    </source>
</reference>
<dbReference type="OrthoDB" id="3183782at2759"/>
<feature type="domain" description="EthD" evidence="2">
    <location>
        <begin position="17"/>
        <end position="106"/>
    </location>
</feature>
<dbReference type="Gene3D" id="3.30.70.100">
    <property type="match status" value="1"/>
</dbReference>
<dbReference type="InterPro" id="IPR011008">
    <property type="entry name" value="Dimeric_a/b-barrel"/>
</dbReference>
<keyword evidence="4" id="KW-1185">Reference proteome</keyword>
<evidence type="ECO:0000313" key="4">
    <source>
        <dbReference type="Proteomes" id="UP000053263"/>
    </source>
</evidence>
<protein>
    <recommendedName>
        <fullName evidence="2">EthD domain-containing protein</fullName>
    </recommendedName>
</protein>
<accession>A0A0C9SY71</accession>
<dbReference type="GO" id="GO:0016491">
    <property type="term" value="F:oxidoreductase activity"/>
    <property type="evidence" value="ECO:0007669"/>
    <property type="project" value="InterPro"/>
</dbReference>
<evidence type="ECO:0000313" key="3">
    <source>
        <dbReference type="EMBL" id="KII84840.1"/>
    </source>
</evidence>
<dbReference type="Pfam" id="PF07110">
    <property type="entry name" value="EthD"/>
    <property type="match status" value="1"/>
</dbReference>
<evidence type="ECO:0000259" key="2">
    <source>
        <dbReference type="Pfam" id="PF07110"/>
    </source>
</evidence>
<proteinExistence type="inferred from homology"/>
<dbReference type="AlphaFoldDB" id="A0A0C9SY71"/>
<evidence type="ECO:0000256" key="1">
    <source>
        <dbReference type="ARBA" id="ARBA00005986"/>
    </source>
</evidence>
<dbReference type="SUPFAM" id="SSF54909">
    <property type="entry name" value="Dimeric alpha+beta barrel"/>
    <property type="match status" value="1"/>
</dbReference>